<gene>
    <name evidence="1" type="ORF">MNAB215_3662</name>
</gene>
<reference evidence="1 2" key="1">
    <citation type="submission" date="2017-01" db="EMBL/GenBank/DDBJ databases">
        <authorList>
            <consortium name="Urmite Genomes"/>
        </authorList>
    </citation>
    <scope>NUCLEOTIDE SEQUENCE [LARGE SCALE GENOMIC DNA]</scope>
    <source>
        <strain evidence="1 2">AB215</strain>
    </source>
</reference>
<dbReference type="Proteomes" id="UP000240424">
    <property type="component" value="Unassembled WGS sequence"/>
</dbReference>
<protein>
    <submittedName>
        <fullName evidence="1">Uncharacterized protein</fullName>
    </submittedName>
</protein>
<dbReference type="AlphaFoldDB" id="A0A2U3PCG6"/>
<organism evidence="1 2">
    <name type="scientific">Mycobacterium numidiamassiliense</name>
    <dbReference type="NCBI Taxonomy" id="1841861"/>
    <lineage>
        <taxon>Bacteria</taxon>
        <taxon>Bacillati</taxon>
        <taxon>Actinomycetota</taxon>
        <taxon>Actinomycetes</taxon>
        <taxon>Mycobacteriales</taxon>
        <taxon>Mycobacteriaceae</taxon>
        <taxon>Mycobacterium</taxon>
    </lineage>
</organism>
<evidence type="ECO:0000313" key="1">
    <source>
        <dbReference type="EMBL" id="SPM41457.1"/>
    </source>
</evidence>
<sequence>MCAMKRFGTFPIAVPARRLAHGTLLSAIMIGGSVVVPSAQAATDIALSGRYNATSLGNWAKTNDAYHDEATVRSVWTINSSCLDAQECRGTVTSDQGWSAPLASHDGQQWIVKHDVPNWETCPDGSPNTGQQVFTFVPVDNNGNFQAGSSTLAGRDKTVGPSGACRVNKWLAIEMPFRLDKIS</sequence>
<keyword evidence="2" id="KW-1185">Reference proteome</keyword>
<name>A0A2U3PCG6_9MYCO</name>
<accession>A0A2U3PCG6</accession>
<proteinExistence type="predicted"/>
<evidence type="ECO:0000313" key="2">
    <source>
        <dbReference type="Proteomes" id="UP000240424"/>
    </source>
</evidence>
<dbReference type="EMBL" id="FUEZ01000004">
    <property type="protein sequence ID" value="SPM41457.1"/>
    <property type="molecule type" value="Genomic_DNA"/>
</dbReference>